<name>A0A9P7YUQ9_9HELO</name>
<dbReference type="Proteomes" id="UP000887226">
    <property type="component" value="Unassembled WGS sequence"/>
</dbReference>
<feature type="non-terminal residue" evidence="2">
    <location>
        <position position="1"/>
    </location>
</feature>
<accession>A0A9P7YUQ9</accession>
<dbReference type="AlphaFoldDB" id="A0A9P7YUQ9"/>
<organism evidence="2 3">
    <name type="scientific">Calycina marina</name>
    <dbReference type="NCBI Taxonomy" id="1763456"/>
    <lineage>
        <taxon>Eukaryota</taxon>
        <taxon>Fungi</taxon>
        <taxon>Dikarya</taxon>
        <taxon>Ascomycota</taxon>
        <taxon>Pezizomycotina</taxon>
        <taxon>Leotiomycetes</taxon>
        <taxon>Helotiales</taxon>
        <taxon>Pezizellaceae</taxon>
        <taxon>Calycina</taxon>
    </lineage>
</organism>
<feature type="domain" description="DUF5672" evidence="1">
    <location>
        <begin position="57"/>
        <end position="235"/>
    </location>
</feature>
<gene>
    <name evidence="2" type="ORF">BJ878DRAFT_401733</name>
</gene>
<dbReference type="OrthoDB" id="10025998at2759"/>
<dbReference type="EMBL" id="MU254582">
    <property type="protein sequence ID" value="KAG9240111.1"/>
    <property type="molecule type" value="Genomic_DNA"/>
</dbReference>
<proteinExistence type="predicted"/>
<comment type="caution">
    <text evidence="2">The sequence shown here is derived from an EMBL/GenBank/DDBJ whole genome shotgun (WGS) entry which is preliminary data.</text>
</comment>
<reference evidence="2" key="1">
    <citation type="journal article" date="2021" name="IMA Fungus">
        <title>Genomic characterization of three marine fungi, including Emericellopsis atlantica sp. nov. with signatures of a generalist lifestyle and marine biomass degradation.</title>
        <authorList>
            <person name="Hagestad O.C."/>
            <person name="Hou L."/>
            <person name="Andersen J.H."/>
            <person name="Hansen E.H."/>
            <person name="Altermark B."/>
            <person name="Li C."/>
            <person name="Kuhnert E."/>
            <person name="Cox R.J."/>
            <person name="Crous P.W."/>
            <person name="Spatafora J.W."/>
            <person name="Lail K."/>
            <person name="Amirebrahimi M."/>
            <person name="Lipzen A."/>
            <person name="Pangilinan J."/>
            <person name="Andreopoulos W."/>
            <person name="Hayes R.D."/>
            <person name="Ng V."/>
            <person name="Grigoriev I.V."/>
            <person name="Jackson S.A."/>
            <person name="Sutton T.D.S."/>
            <person name="Dobson A.D.W."/>
            <person name="Rama T."/>
        </authorList>
    </citation>
    <scope>NUCLEOTIDE SEQUENCE</scope>
    <source>
        <strain evidence="2">TRa3180A</strain>
    </source>
</reference>
<dbReference type="InterPro" id="IPR043729">
    <property type="entry name" value="DUF5672"/>
</dbReference>
<evidence type="ECO:0000313" key="2">
    <source>
        <dbReference type="EMBL" id="KAG9240111.1"/>
    </source>
</evidence>
<sequence length="264" mass="30371">SNVATIIEARPLTNLAPLILHFATVLGPDWPIVIFTTNPNTAPNSAPFVRALDAGRITIKKLPPNISFNVRDEVSEFLTSAWLWEALAPAPYVLLFQADSILCANSEARVDDFLKFDFVGAPIRPGMGYGDEGMNGGLSLRKRSLILEIVNKWNWKEERKVAVDAMYPPVAYEDQWFYRKMTLMNIEAINDHADEEDGEGREWITWEPRVKLPTPEEAMRFSVETMWYERPLGYHQVAHWHLERKKEIDQWCPEHRMATMDKIS</sequence>
<evidence type="ECO:0000259" key="1">
    <source>
        <dbReference type="Pfam" id="PF18922"/>
    </source>
</evidence>
<dbReference type="Pfam" id="PF18922">
    <property type="entry name" value="DUF5672"/>
    <property type="match status" value="1"/>
</dbReference>
<feature type="non-terminal residue" evidence="2">
    <location>
        <position position="264"/>
    </location>
</feature>
<evidence type="ECO:0000313" key="3">
    <source>
        <dbReference type="Proteomes" id="UP000887226"/>
    </source>
</evidence>
<keyword evidence="3" id="KW-1185">Reference proteome</keyword>
<protein>
    <recommendedName>
        <fullName evidence="1">DUF5672 domain-containing protein</fullName>
    </recommendedName>
</protein>